<evidence type="ECO:0000256" key="1">
    <source>
        <dbReference type="ARBA" id="ARBA00022679"/>
    </source>
</evidence>
<feature type="domain" description="Polyphosphate kinase-2-related" evidence="3">
    <location>
        <begin position="41"/>
        <end position="263"/>
    </location>
</feature>
<reference evidence="4 5" key="1">
    <citation type="submission" date="2018-10" db="EMBL/GenBank/DDBJ databases">
        <authorList>
            <person name="Li J."/>
        </authorList>
    </citation>
    <scope>NUCLEOTIDE SEQUENCE [LARGE SCALE GENOMIC DNA]</scope>
    <source>
        <strain evidence="4 5">IF 016277</strain>
    </source>
</reference>
<evidence type="ECO:0000259" key="3">
    <source>
        <dbReference type="Pfam" id="PF03976"/>
    </source>
</evidence>
<gene>
    <name evidence="4" type="ORF">D9V32_09465</name>
</gene>
<keyword evidence="1" id="KW-0808">Transferase</keyword>
<dbReference type="OrthoDB" id="9775224at2"/>
<accession>A0A3L7A5S9</accession>
<dbReference type="InterPro" id="IPR022488">
    <property type="entry name" value="PPK2-related"/>
</dbReference>
<dbReference type="PIRSF" id="PIRSF028756">
    <property type="entry name" value="PPK2_prd"/>
    <property type="match status" value="1"/>
</dbReference>
<dbReference type="PANTHER" id="PTHR34383">
    <property type="entry name" value="POLYPHOSPHATE:AMP PHOSPHOTRANSFERASE-RELATED"/>
    <property type="match status" value="1"/>
</dbReference>
<comment type="caution">
    <text evidence="4">The sequence shown here is derived from an EMBL/GenBank/DDBJ whole genome shotgun (WGS) entry which is preliminary data.</text>
</comment>
<dbReference type="Proteomes" id="UP000272503">
    <property type="component" value="Unassembled WGS sequence"/>
</dbReference>
<dbReference type="PANTHER" id="PTHR34383:SF3">
    <property type="entry name" value="POLYPHOSPHATE:AMP PHOSPHOTRANSFERASE"/>
    <property type="match status" value="1"/>
</dbReference>
<dbReference type="Gene3D" id="3.40.50.300">
    <property type="entry name" value="P-loop containing nucleotide triphosphate hydrolases"/>
    <property type="match status" value="1"/>
</dbReference>
<protein>
    <submittedName>
        <fullName evidence="4">Polyphosphate kinase 2 family protein</fullName>
    </submittedName>
</protein>
<dbReference type="SUPFAM" id="SSF52540">
    <property type="entry name" value="P-loop containing nucleoside triphosphate hydrolases"/>
    <property type="match status" value="1"/>
</dbReference>
<name>A0A3L7A5S9_9MICO</name>
<organism evidence="4 5">
    <name type="scientific">Mycetocola tolaasinivorans</name>
    <dbReference type="NCBI Taxonomy" id="76635"/>
    <lineage>
        <taxon>Bacteria</taxon>
        <taxon>Bacillati</taxon>
        <taxon>Actinomycetota</taxon>
        <taxon>Actinomycetes</taxon>
        <taxon>Micrococcales</taxon>
        <taxon>Microbacteriaceae</taxon>
        <taxon>Mycetocola</taxon>
    </lineage>
</organism>
<evidence type="ECO:0000313" key="4">
    <source>
        <dbReference type="EMBL" id="RLP75686.1"/>
    </source>
</evidence>
<proteinExistence type="predicted"/>
<keyword evidence="5" id="KW-1185">Reference proteome</keyword>
<dbReference type="InterPro" id="IPR016898">
    <property type="entry name" value="Polyphosphate_phosphotransfera"/>
</dbReference>
<dbReference type="Pfam" id="PF03976">
    <property type="entry name" value="PPK2"/>
    <property type="match status" value="1"/>
</dbReference>
<dbReference type="AlphaFoldDB" id="A0A3L7A5S9"/>
<dbReference type="GO" id="GO:0008976">
    <property type="term" value="F:polyphosphate kinase activity"/>
    <property type="evidence" value="ECO:0007669"/>
    <property type="project" value="InterPro"/>
</dbReference>
<dbReference type="InterPro" id="IPR022300">
    <property type="entry name" value="PPK2-rel_1"/>
</dbReference>
<dbReference type="InterPro" id="IPR027417">
    <property type="entry name" value="P-loop_NTPase"/>
</dbReference>
<evidence type="ECO:0000256" key="2">
    <source>
        <dbReference type="ARBA" id="ARBA00022777"/>
    </source>
</evidence>
<evidence type="ECO:0000313" key="5">
    <source>
        <dbReference type="Proteomes" id="UP000272503"/>
    </source>
</evidence>
<dbReference type="NCBIfam" id="TIGR03709">
    <property type="entry name" value="PPK2_rel_1"/>
    <property type="match status" value="1"/>
</dbReference>
<dbReference type="RefSeq" id="WP_121648661.1">
    <property type="nucleotide sequence ID" value="NZ_RCUX01000006.1"/>
</dbReference>
<sequence>MSFHSEAWSEDPQNVLRVGPGFRLDAVETDSTPGFKGGKKTGVAELARVVDTLSDLQERLHAAATSGATDSVLLVLQAMDTAGKGGIVRHVVGAVDPQGVQLASFKKPTAEELAHDFLWRIHKQVPADGKIGVFDRSHYEDVLIGRVRNLAPAEEIERRYEAINEFERELVDSGTRIIKIMLQISPEVQKKRLLDRLDRPDKHWKFTPNDITEREVWPDYQEAYQIALTRTSTDYAPWYVVPADNKWYARVAVQHLLVDVLSEIDPQWPTATYDVEEARAALQASKV</sequence>
<dbReference type="GO" id="GO:0006797">
    <property type="term" value="P:polyphosphate metabolic process"/>
    <property type="evidence" value="ECO:0007669"/>
    <property type="project" value="InterPro"/>
</dbReference>
<dbReference type="EMBL" id="RCUX01000006">
    <property type="protein sequence ID" value="RLP75686.1"/>
    <property type="molecule type" value="Genomic_DNA"/>
</dbReference>
<keyword evidence="2 4" id="KW-0418">Kinase</keyword>